<dbReference type="EMBL" id="AMCI01005544">
    <property type="protein sequence ID" value="EJW95926.1"/>
    <property type="molecule type" value="Genomic_DNA"/>
</dbReference>
<reference evidence="1" key="1">
    <citation type="journal article" date="2012" name="PLoS ONE">
        <title>Gene sets for utilization of primary and secondary nutrition supplies in the distal gut of endangered iberian lynx.</title>
        <authorList>
            <person name="Alcaide M."/>
            <person name="Messina E."/>
            <person name="Richter M."/>
            <person name="Bargiela R."/>
            <person name="Peplies J."/>
            <person name="Huws S.A."/>
            <person name="Newbold C.J."/>
            <person name="Golyshin P.N."/>
            <person name="Simon M.A."/>
            <person name="Lopez G."/>
            <person name="Yakimov M.M."/>
            <person name="Ferrer M."/>
        </authorList>
    </citation>
    <scope>NUCLEOTIDE SEQUENCE</scope>
</reference>
<name>J9FLY3_9ZZZZ</name>
<protein>
    <submittedName>
        <fullName evidence="1">Uncharacterized protein</fullName>
    </submittedName>
</protein>
<evidence type="ECO:0000313" key="1">
    <source>
        <dbReference type="EMBL" id="EJW95926.1"/>
    </source>
</evidence>
<proteinExistence type="predicted"/>
<comment type="caution">
    <text evidence="1">The sequence shown here is derived from an EMBL/GenBank/DDBJ whole genome shotgun (WGS) entry which is preliminary data.</text>
</comment>
<sequence length="71" mass="8383">MFFSPFLALCFSRFIRNFASGTRRTLKILTYSNGPRNLFQNLMPEFKKKSELLFLIPFSISSFYLIHFFSG</sequence>
<accession>J9FLY3</accession>
<organism evidence="1">
    <name type="scientific">gut metagenome</name>
    <dbReference type="NCBI Taxonomy" id="749906"/>
    <lineage>
        <taxon>unclassified sequences</taxon>
        <taxon>metagenomes</taxon>
        <taxon>organismal metagenomes</taxon>
    </lineage>
</organism>
<gene>
    <name evidence="1" type="ORF">EVA_15967</name>
</gene>
<dbReference type="AlphaFoldDB" id="J9FLY3"/>